<protein>
    <submittedName>
        <fullName evidence="3">Lytic transglycosylase domain-containing protein</fullName>
    </submittedName>
</protein>
<keyword evidence="4" id="KW-1185">Reference proteome</keyword>
<dbReference type="Gene3D" id="1.10.530.10">
    <property type="match status" value="1"/>
</dbReference>
<dbReference type="PANTHER" id="PTHR37423:SF2">
    <property type="entry name" value="MEMBRANE-BOUND LYTIC MUREIN TRANSGLYCOSYLASE C"/>
    <property type="match status" value="1"/>
</dbReference>
<dbReference type="SUPFAM" id="SSF53955">
    <property type="entry name" value="Lysozyme-like"/>
    <property type="match status" value="1"/>
</dbReference>
<gene>
    <name evidence="3" type="ORF">NBM05_11455</name>
</gene>
<feature type="region of interest" description="Disordered" evidence="1">
    <location>
        <begin position="1"/>
        <end position="34"/>
    </location>
</feature>
<organism evidence="3 4">
    <name type="scientific">Rothia santali</name>
    <dbReference type="NCBI Taxonomy" id="2949643"/>
    <lineage>
        <taxon>Bacteria</taxon>
        <taxon>Bacillati</taxon>
        <taxon>Actinomycetota</taxon>
        <taxon>Actinomycetes</taxon>
        <taxon>Micrococcales</taxon>
        <taxon>Micrococcaceae</taxon>
        <taxon>Rothia</taxon>
    </lineage>
</organism>
<evidence type="ECO:0000313" key="4">
    <source>
        <dbReference type="Proteomes" id="UP001139502"/>
    </source>
</evidence>
<dbReference type="CDD" id="cd00254">
    <property type="entry name" value="LT-like"/>
    <property type="match status" value="1"/>
</dbReference>
<feature type="domain" description="Transglycosylase SLT" evidence="2">
    <location>
        <begin position="86"/>
        <end position="191"/>
    </location>
</feature>
<dbReference type="InterPro" id="IPR008258">
    <property type="entry name" value="Transglycosylase_SLT_dom_1"/>
</dbReference>
<evidence type="ECO:0000259" key="2">
    <source>
        <dbReference type="Pfam" id="PF01464"/>
    </source>
</evidence>
<feature type="compositionally biased region" description="Low complexity" evidence="1">
    <location>
        <begin position="1"/>
        <end position="29"/>
    </location>
</feature>
<proteinExistence type="predicted"/>
<evidence type="ECO:0000256" key="1">
    <source>
        <dbReference type="SAM" id="MobiDB-lite"/>
    </source>
</evidence>
<reference evidence="3" key="1">
    <citation type="submission" date="2022-06" db="EMBL/GenBank/DDBJ databases">
        <title>Rothia sp. isolated from sandalwood seedling.</title>
        <authorList>
            <person name="Tuikhar N."/>
            <person name="Kirdat K."/>
            <person name="Thorat V."/>
            <person name="Swetha P."/>
            <person name="Padma S."/>
            <person name="Sundararaj R."/>
            <person name="Yadav A."/>
        </authorList>
    </citation>
    <scope>NUCLEOTIDE SEQUENCE</scope>
    <source>
        <strain evidence="3">AR01</strain>
    </source>
</reference>
<dbReference type="AlphaFoldDB" id="A0A9X2HJ14"/>
<dbReference type="InterPro" id="IPR023346">
    <property type="entry name" value="Lysozyme-like_dom_sf"/>
</dbReference>
<comment type="caution">
    <text evidence="3">The sequence shown here is derived from an EMBL/GenBank/DDBJ whole genome shotgun (WGS) entry which is preliminary data.</text>
</comment>
<dbReference type="PANTHER" id="PTHR37423">
    <property type="entry name" value="SOLUBLE LYTIC MUREIN TRANSGLYCOSYLASE-RELATED"/>
    <property type="match status" value="1"/>
</dbReference>
<dbReference type="EMBL" id="JANAFB010000030">
    <property type="protein sequence ID" value="MCP3426601.1"/>
    <property type="molecule type" value="Genomic_DNA"/>
</dbReference>
<sequence length="217" mass="22832">MSSSPKSPAETASAASASAAGATRSRPGSGTPGGGVVRGVLDHWQVLGALALLLIGSVGLWSEYESRRCVVVQGTEPIPDELLDDIEAASEESGFPVSVLAAQLEAESSWNPQAQSRAGAMGIAQFTQDTWDVWGAGDPMDEEDAIAAQGRFMAFLREELGPLAGSEDELTRYALAGYNAGPNAVLDAGGIPPYPETENYVERIQRLATEKYTTVCR</sequence>
<evidence type="ECO:0000313" key="3">
    <source>
        <dbReference type="EMBL" id="MCP3426601.1"/>
    </source>
</evidence>
<dbReference type="RefSeq" id="WP_254167466.1">
    <property type="nucleotide sequence ID" value="NZ_JANAFB010000030.1"/>
</dbReference>
<dbReference type="Proteomes" id="UP001139502">
    <property type="component" value="Unassembled WGS sequence"/>
</dbReference>
<name>A0A9X2HJ14_9MICC</name>
<dbReference type="Pfam" id="PF01464">
    <property type="entry name" value="SLT"/>
    <property type="match status" value="1"/>
</dbReference>
<accession>A0A9X2HJ14</accession>